<evidence type="ECO:0000256" key="5">
    <source>
        <dbReference type="ARBA" id="ARBA00022605"/>
    </source>
</evidence>
<gene>
    <name evidence="9" type="primary">trpF</name>
    <name evidence="11" type="ORF">H0A62_09715</name>
</gene>
<evidence type="ECO:0000256" key="7">
    <source>
        <dbReference type="ARBA" id="ARBA00023141"/>
    </source>
</evidence>
<comment type="catalytic activity">
    <reaction evidence="1 9">
        <text>N-(5-phospho-beta-D-ribosyl)anthranilate = 1-(2-carboxyphenylamino)-1-deoxy-D-ribulose 5-phosphate</text>
        <dbReference type="Rhea" id="RHEA:21540"/>
        <dbReference type="ChEBI" id="CHEBI:18277"/>
        <dbReference type="ChEBI" id="CHEBI:58613"/>
        <dbReference type="EC" id="5.3.1.24"/>
    </reaction>
</comment>
<organism evidence="11 12">
    <name type="scientific">Pollutimonas harenae</name>
    <dbReference type="NCBI Taxonomy" id="657015"/>
    <lineage>
        <taxon>Bacteria</taxon>
        <taxon>Pseudomonadati</taxon>
        <taxon>Pseudomonadota</taxon>
        <taxon>Betaproteobacteria</taxon>
        <taxon>Burkholderiales</taxon>
        <taxon>Alcaligenaceae</taxon>
        <taxon>Pollutimonas</taxon>
    </lineage>
</organism>
<evidence type="ECO:0000259" key="10">
    <source>
        <dbReference type="Pfam" id="PF00697"/>
    </source>
</evidence>
<comment type="caution">
    <text evidence="11">The sequence shown here is derived from an EMBL/GenBank/DDBJ whole genome shotgun (WGS) entry which is preliminary data.</text>
</comment>
<dbReference type="NCBIfam" id="NF002298">
    <property type="entry name" value="PRK01222.1-4"/>
    <property type="match status" value="1"/>
</dbReference>
<keyword evidence="6 9" id="KW-0822">Tryptophan biosynthesis</keyword>
<keyword evidence="7 9" id="KW-0057">Aromatic amino acid biosynthesis</keyword>
<dbReference type="SUPFAM" id="SSF51366">
    <property type="entry name" value="Ribulose-phoshate binding barrel"/>
    <property type="match status" value="1"/>
</dbReference>
<dbReference type="InterPro" id="IPR044643">
    <property type="entry name" value="TrpF_fam"/>
</dbReference>
<reference evidence="11 12" key="1">
    <citation type="submission" date="2020-07" db="EMBL/GenBank/DDBJ databases">
        <title>Taxonomic revisions and descriptions of new bacterial species based on genomic comparisons in the high-G+C-content subgroup of the family Alcaligenaceae.</title>
        <authorList>
            <person name="Szabo A."/>
            <person name="Felfoldi T."/>
        </authorList>
    </citation>
    <scope>NUCLEOTIDE SEQUENCE [LARGE SCALE GENOMIC DNA]</scope>
    <source>
        <strain evidence="11 12">DSM 25667</strain>
    </source>
</reference>
<evidence type="ECO:0000256" key="1">
    <source>
        <dbReference type="ARBA" id="ARBA00001164"/>
    </source>
</evidence>
<evidence type="ECO:0000313" key="11">
    <source>
        <dbReference type="EMBL" id="NYT85880.1"/>
    </source>
</evidence>
<dbReference type="AlphaFoldDB" id="A0A853H1H4"/>
<dbReference type="CDD" id="cd00405">
    <property type="entry name" value="PRAI"/>
    <property type="match status" value="1"/>
</dbReference>
<evidence type="ECO:0000256" key="9">
    <source>
        <dbReference type="HAMAP-Rule" id="MF_00135"/>
    </source>
</evidence>
<keyword evidence="8 9" id="KW-0413">Isomerase</keyword>
<name>A0A853H1H4_9BURK</name>
<dbReference type="EC" id="5.3.1.24" evidence="3 9"/>
<dbReference type="PANTHER" id="PTHR42894">
    <property type="entry name" value="N-(5'-PHOSPHORIBOSYL)ANTHRANILATE ISOMERASE"/>
    <property type="match status" value="1"/>
</dbReference>
<evidence type="ECO:0000256" key="6">
    <source>
        <dbReference type="ARBA" id="ARBA00022822"/>
    </source>
</evidence>
<dbReference type="InterPro" id="IPR013785">
    <property type="entry name" value="Aldolase_TIM"/>
</dbReference>
<feature type="domain" description="N-(5'phosphoribosyl) anthranilate isomerase (PRAI)" evidence="10">
    <location>
        <begin position="13"/>
        <end position="216"/>
    </location>
</feature>
<accession>A0A853H1H4</accession>
<sequence length="225" mass="24050">MSSQLSTLQRTRIKICGLTRPQDVDTAVRAGADAVGLVFYGPSKRAVGLGQAASLRQRVPAFVDVVALFVNASTHEVEQVIEQVQPDLLQFHGDESPEFCTSFKQRYMRAFRVGGPGLDTPEAVLAACRRYPSASAWLFDSYSTGYGGSGLSFDPELLSAVRQAPDSRSIVLAGGLKADTVAHSLKMVQPYAVDVSSGVEDAPGIKSEQKIAAFVQSVASASMHR</sequence>
<dbReference type="HAMAP" id="MF_00135">
    <property type="entry name" value="PRAI"/>
    <property type="match status" value="1"/>
</dbReference>
<evidence type="ECO:0000256" key="8">
    <source>
        <dbReference type="ARBA" id="ARBA00023235"/>
    </source>
</evidence>
<dbReference type="UniPathway" id="UPA00035">
    <property type="reaction ID" value="UER00042"/>
</dbReference>
<dbReference type="OrthoDB" id="9796196at2"/>
<dbReference type="PANTHER" id="PTHR42894:SF1">
    <property type="entry name" value="N-(5'-PHOSPHORIBOSYL)ANTHRANILATE ISOMERASE"/>
    <property type="match status" value="1"/>
</dbReference>
<dbReference type="EMBL" id="JACCEV010000002">
    <property type="protein sequence ID" value="NYT85880.1"/>
    <property type="molecule type" value="Genomic_DNA"/>
</dbReference>
<dbReference type="Gene3D" id="3.20.20.70">
    <property type="entry name" value="Aldolase class I"/>
    <property type="match status" value="1"/>
</dbReference>
<dbReference type="NCBIfam" id="NF002299">
    <property type="entry name" value="PRK01222.1-6"/>
    <property type="match status" value="1"/>
</dbReference>
<keyword evidence="5 9" id="KW-0028">Amino-acid biosynthesis</keyword>
<comment type="similarity">
    <text evidence="9">Belongs to the TrpF family.</text>
</comment>
<keyword evidence="12" id="KW-1185">Reference proteome</keyword>
<dbReference type="Pfam" id="PF00697">
    <property type="entry name" value="PRAI"/>
    <property type="match status" value="1"/>
</dbReference>
<dbReference type="GO" id="GO:0000162">
    <property type="term" value="P:L-tryptophan biosynthetic process"/>
    <property type="evidence" value="ECO:0007669"/>
    <property type="project" value="UniProtKB-UniRule"/>
</dbReference>
<evidence type="ECO:0000256" key="3">
    <source>
        <dbReference type="ARBA" id="ARBA00012572"/>
    </source>
</evidence>
<proteinExistence type="inferred from homology"/>
<evidence type="ECO:0000313" key="12">
    <source>
        <dbReference type="Proteomes" id="UP000554144"/>
    </source>
</evidence>
<dbReference type="InterPro" id="IPR011060">
    <property type="entry name" value="RibuloseP-bd_barrel"/>
</dbReference>
<dbReference type="InterPro" id="IPR001240">
    <property type="entry name" value="PRAI_dom"/>
</dbReference>
<dbReference type="Proteomes" id="UP000554144">
    <property type="component" value="Unassembled WGS sequence"/>
</dbReference>
<evidence type="ECO:0000256" key="4">
    <source>
        <dbReference type="ARBA" id="ARBA00022272"/>
    </source>
</evidence>
<dbReference type="RefSeq" id="WP_130039429.1">
    <property type="nucleotide sequence ID" value="NZ_JACCEV010000002.1"/>
</dbReference>
<evidence type="ECO:0000256" key="2">
    <source>
        <dbReference type="ARBA" id="ARBA00004664"/>
    </source>
</evidence>
<dbReference type="GO" id="GO:0004640">
    <property type="term" value="F:phosphoribosylanthranilate isomerase activity"/>
    <property type="evidence" value="ECO:0007669"/>
    <property type="project" value="UniProtKB-UniRule"/>
</dbReference>
<comment type="pathway">
    <text evidence="2 9">Amino-acid biosynthesis; L-tryptophan biosynthesis; L-tryptophan from chorismate: step 3/5.</text>
</comment>
<protein>
    <recommendedName>
        <fullName evidence="4 9">N-(5'-phosphoribosyl)anthranilate isomerase</fullName>
        <shortName evidence="9">PRAI</shortName>
        <ecNumber evidence="3 9">5.3.1.24</ecNumber>
    </recommendedName>
</protein>